<dbReference type="AlphaFoldDB" id="A0A6I8PCV2"/>
<reference evidence="2" key="2">
    <citation type="submission" date="2025-08" db="UniProtKB">
        <authorList>
            <consortium name="Ensembl"/>
        </authorList>
    </citation>
    <scope>IDENTIFICATION</scope>
    <source>
        <strain evidence="2">Glennie</strain>
    </source>
</reference>
<evidence type="ECO:0000313" key="3">
    <source>
        <dbReference type="Proteomes" id="UP000002279"/>
    </source>
</evidence>
<dbReference type="PROSITE" id="PS50172">
    <property type="entry name" value="BRCT"/>
    <property type="match status" value="1"/>
</dbReference>
<dbReference type="InParanoid" id="A0A6I8PCV2"/>
<reference evidence="2" key="3">
    <citation type="submission" date="2025-09" db="UniProtKB">
        <authorList>
            <consortium name="Ensembl"/>
        </authorList>
    </citation>
    <scope>IDENTIFICATION</scope>
    <source>
        <strain evidence="2">Glennie</strain>
    </source>
</reference>
<dbReference type="Bgee" id="ENSOANG00000036676">
    <property type="expression patterns" value="Expressed in endometrium"/>
</dbReference>
<dbReference type="PANTHER" id="PTHR14625:SF3">
    <property type="entry name" value="MICROCEPHALIN"/>
    <property type="match status" value="1"/>
</dbReference>
<dbReference type="PANTHER" id="PTHR14625">
    <property type="entry name" value="MICROCEPHALIN"/>
    <property type="match status" value="1"/>
</dbReference>
<dbReference type="GeneTree" id="ENSGT00390000018842"/>
<keyword evidence="3" id="KW-1185">Reference proteome</keyword>
<name>A0A6I8PCV2_ORNAN</name>
<protein>
    <recommendedName>
        <fullName evidence="1">BRCT domain-containing protein</fullName>
    </recommendedName>
</protein>
<dbReference type="Pfam" id="PF12738">
    <property type="entry name" value="PTCB-BRCT"/>
    <property type="match status" value="1"/>
</dbReference>
<reference evidence="2 3" key="1">
    <citation type="journal article" date="2008" name="Nature">
        <title>Genome analysis of the platypus reveals unique signatures of evolution.</title>
        <authorList>
            <person name="Warren W.C."/>
            <person name="Hillier L.W."/>
            <person name="Marshall Graves J.A."/>
            <person name="Birney E."/>
            <person name="Ponting C.P."/>
            <person name="Grutzner F."/>
            <person name="Belov K."/>
            <person name="Miller W."/>
            <person name="Clarke L."/>
            <person name="Chinwalla A.T."/>
            <person name="Yang S.P."/>
            <person name="Heger A."/>
            <person name="Locke D.P."/>
            <person name="Miethke P."/>
            <person name="Waters P.D."/>
            <person name="Veyrunes F."/>
            <person name="Fulton L."/>
            <person name="Fulton B."/>
            <person name="Graves T."/>
            <person name="Wallis J."/>
            <person name="Puente X.S."/>
            <person name="Lopez-Otin C."/>
            <person name="Ordonez G.R."/>
            <person name="Eichler E.E."/>
            <person name="Chen L."/>
            <person name="Cheng Z."/>
            <person name="Deakin J.E."/>
            <person name="Alsop A."/>
            <person name="Thompson K."/>
            <person name="Kirby P."/>
            <person name="Papenfuss A.T."/>
            <person name="Wakefield M.J."/>
            <person name="Olender T."/>
            <person name="Lancet D."/>
            <person name="Huttley G.A."/>
            <person name="Smit A.F."/>
            <person name="Pask A."/>
            <person name="Temple-Smith P."/>
            <person name="Batzer M.A."/>
            <person name="Walker J.A."/>
            <person name="Konkel M.K."/>
            <person name="Harris R.S."/>
            <person name="Whittington C.M."/>
            <person name="Wong E.S."/>
            <person name="Gemmell N.J."/>
            <person name="Buschiazzo E."/>
            <person name="Vargas Jentzsch I.M."/>
            <person name="Merkel A."/>
            <person name="Schmitz J."/>
            <person name="Zemann A."/>
            <person name="Churakov G."/>
            <person name="Kriegs J.O."/>
            <person name="Brosius J."/>
            <person name="Murchison E.P."/>
            <person name="Sachidanandam R."/>
            <person name="Smith C."/>
            <person name="Hannon G.J."/>
            <person name="Tsend-Ayush E."/>
            <person name="McMillan D."/>
            <person name="Attenborough R."/>
            <person name="Rens W."/>
            <person name="Ferguson-Smith M."/>
            <person name="Lefevre C.M."/>
            <person name="Sharp J.A."/>
            <person name="Nicholas K.R."/>
            <person name="Ray D.A."/>
            <person name="Kube M."/>
            <person name="Reinhardt R."/>
            <person name="Pringle T.H."/>
            <person name="Taylor J."/>
            <person name="Jones R.C."/>
            <person name="Nixon B."/>
            <person name="Dacheux J.L."/>
            <person name="Niwa H."/>
            <person name="Sekita Y."/>
            <person name="Huang X."/>
            <person name="Stark A."/>
            <person name="Kheradpour P."/>
            <person name="Kellis M."/>
            <person name="Flicek P."/>
            <person name="Chen Y."/>
            <person name="Webber C."/>
            <person name="Hardison R."/>
            <person name="Nelson J."/>
            <person name="Hallsworth-Pepin K."/>
            <person name="Delehaunty K."/>
            <person name="Markovic C."/>
            <person name="Minx P."/>
            <person name="Feng Y."/>
            <person name="Kremitzki C."/>
            <person name="Mitreva M."/>
            <person name="Glasscock J."/>
            <person name="Wylie T."/>
            <person name="Wohldmann P."/>
            <person name="Thiru P."/>
            <person name="Nhan M.N."/>
            <person name="Pohl C.S."/>
            <person name="Smith S.M."/>
            <person name="Hou S."/>
            <person name="Nefedov M."/>
            <person name="de Jong P.J."/>
            <person name="Renfree M.B."/>
            <person name="Mardis E.R."/>
            <person name="Wilson R.K."/>
        </authorList>
    </citation>
    <scope>NUCLEOTIDE SEQUENCE [LARGE SCALE GENOMIC DNA]</scope>
    <source>
        <strain evidence="2 3">Glennie</strain>
    </source>
</reference>
<sequence>TVLSPHPVTGPSVLKDVVAYVEVWSSNRAENHSETFINHLVRMGAKVSKIFNKHITHVVFKEGWQSTWNKAQKAGVKLVSILWVDKCREVGVHIDESLFPAININEGLSTLTEKKKNINACNSKPISGQGLSLSVAELYIPSA</sequence>
<dbReference type="InterPro" id="IPR036420">
    <property type="entry name" value="BRCT_dom_sf"/>
</dbReference>
<evidence type="ECO:0000313" key="2">
    <source>
        <dbReference type="Ensembl" id="ENSOANP00000051695.1"/>
    </source>
</evidence>
<dbReference type="Proteomes" id="UP000002279">
    <property type="component" value="Chromosome 3"/>
</dbReference>
<dbReference type="Gene3D" id="3.40.50.10190">
    <property type="entry name" value="BRCT domain"/>
    <property type="match status" value="1"/>
</dbReference>
<dbReference type="OMA" id="INACNSK"/>
<dbReference type="InterPro" id="IPR001357">
    <property type="entry name" value="BRCT_dom"/>
</dbReference>
<evidence type="ECO:0000259" key="1">
    <source>
        <dbReference type="PROSITE" id="PS50172"/>
    </source>
</evidence>
<dbReference type="CDD" id="cd17716">
    <property type="entry name" value="BRCT_microcephalin_rpt1"/>
    <property type="match status" value="1"/>
</dbReference>
<dbReference type="SUPFAM" id="SSF52113">
    <property type="entry name" value="BRCT domain"/>
    <property type="match status" value="1"/>
</dbReference>
<dbReference type="Ensembl" id="ENSOANT00000073759.1">
    <property type="protein sequence ID" value="ENSOANP00000051695.1"/>
    <property type="gene ID" value="ENSOANG00000036676.1"/>
</dbReference>
<accession>A0A6I8PCV2</accession>
<organism evidence="2 3">
    <name type="scientific">Ornithorhynchus anatinus</name>
    <name type="common">Duckbill platypus</name>
    <dbReference type="NCBI Taxonomy" id="9258"/>
    <lineage>
        <taxon>Eukaryota</taxon>
        <taxon>Metazoa</taxon>
        <taxon>Chordata</taxon>
        <taxon>Craniata</taxon>
        <taxon>Vertebrata</taxon>
        <taxon>Euteleostomi</taxon>
        <taxon>Mammalia</taxon>
        <taxon>Monotremata</taxon>
        <taxon>Ornithorhynchidae</taxon>
        <taxon>Ornithorhynchus</taxon>
    </lineage>
</organism>
<proteinExistence type="predicted"/>
<dbReference type="InterPro" id="IPR022047">
    <property type="entry name" value="Microcephalin-like"/>
</dbReference>
<feature type="domain" description="BRCT" evidence="1">
    <location>
        <begin position="9"/>
        <end position="101"/>
    </location>
</feature>